<keyword evidence="6" id="KW-0732">Signal</keyword>
<sequence length="135" mass="13414">MFQGAGTQSGSTEGFGGGTNGDRGSFGLGAPSKYNSGCHSGGGGGGGWYGGGGGGHGNHRSCSSGGGGSGWTFTESSFMAFQQGDSENANNFALTGEYYLTDVMCAGGNEEFPRPDGNGNERGHVGHGFAKITPL</sequence>
<feature type="compositionally biased region" description="Basic and acidic residues" evidence="16">
    <location>
        <begin position="113"/>
        <end position="124"/>
    </location>
</feature>
<keyword evidence="15" id="KW-0325">Glycoprotein</keyword>
<evidence type="ECO:0000259" key="17">
    <source>
        <dbReference type="Pfam" id="PF12810"/>
    </source>
</evidence>
<comment type="subcellular location">
    <subcellularLocation>
        <location evidence="1">Cell membrane</location>
        <topology evidence="1">Single-pass type I membrane protein</topology>
    </subcellularLocation>
</comment>
<keyword evidence="14" id="KW-0675">Receptor</keyword>
<evidence type="ECO:0000256" key="4">
    <source>
        <dbReference type="ARBA" id="ARBA00022679"/>
    </source>
</evidence>
<evidence type="ECO:0000256" key="14">
    <source>
        <dbReference type="ARBA" id="ARBA00023170"/>
    </source>
</evidence>
<evidence type="ECO:0000256" key="1">
    <source>
        <dbReference type="ARBA" id="ARBA00004251"/>
    </source>
</evidence>
<evidence type="ECO:0000256" key="3">
    <source>
        <dbReference type="ARBA" id="ARBA00022475"/>
    </source>
</evidence>
<organism evidence="18 19">
    <name type="scientific">Tritrichomonas musculus</name>
    <dbReference type="NCBI Taxonomy" id="1915356"/>
    <lineage>
        <taxon>Eukaryota</taxon>
        <taxon>Metamonada</taxon>
        <taxon>Parabasalia</taxon>
        <taxon>Tritrichomonadida</taxon>
        <taxon>Tritrichomonadidae</taxon>
        <taxon>Tritrichomonas</taxon>
    </lineage>
</organism>
<keyword evidence="4" id="KW-0808">Transferase</keyword>
<evidence type="ECO:0000256" key="15">
    <source>
        <dbReference type="ARBA" id="ARBA00023180"/>
    </source>
</evidence>
<keyword evidence="8" id="KW-0418">Kinase</keyword>
<keyword evidence="19" id="KW-1185">Reference proteome</keyword>
<evidence type="ECO:0000313" key="19">
    <source>
        <dbReference type="Proteomes" id="UP001470230"/>
    </source>
</evidence>
<evidence type="ECO:0000256" key="11">
    <source>
        <dbReference type="ARBA" id="ARBA00023136"/>
    </source>
</evidence>
<evidence type="ECO:0000256" key="8">
    <source>
        <dbReference type="ARBA" id="ARBA00022777"/>
    </source>
</evidence>
<feature type="domain" description="ALK/LTK-like glycine-rich" evidence="17">
    <location>
        <begin position="9"/>
        <end position="134"/>
    </location>
</feature>
<keyword evidence="13" id="KW-1015">Disulfide bond</keyword>
<keyword evidence="12" id="KW-0829">Tyrosine-protein kinase</keyword>
<dbReference type="EC" id="2.7.10.1" evidence="2"/>
<dbReference type="Pfam" id="PF12810">
    <property type="entry name" value="ALK_LTK_GRD"/>
    <property type="match status" value="1"/>
</dbReference>
<evidence type="ECO:0000256" key="12">
    <source>
        <dbReference type="ARBA" id="ARBA00023137"/>
    </source>
</evidence>
<evidence type="ECO:0000256" key="2">
    <source>
        <dbReference type="ARBA" id="ARBA00011902"/>
    </source>
</evidence>
<evidence type="ECO:0000313" key="18">
    <source>
        <dbReference type="EMBL" id="KAK8840720.1"/>
    </source>
</evidence>
<dbReference type="Proteomes" id="UP001470230">
    <property type="component" value="Unassembled WGS sequence"/>
</dbReference>
<reference evidence="18 19" key="1">
    <citation type="submission" date="2024-04" db="EMBL/GenBank/DDBJ databases">
        <title>Tritrichomonas musculus Genome.</title>
        <authorList>
            <person name="Alves-Ferreira E."/>
            <person name="Grigg M."/>
            <person name="Lorenzi H."/>
            <person name="Galac M."/>
        </authorList>
    </citation>
    <scope>NUCLEOTIDE SEQUENCE [LARGE SCALE GENOMIC DNA]</scope>
    <source>
        <strain evidence="18 19">EAF2021</strain>
    </source>
</reference>
<evidence type="ECO:0000256" key="16">
    <source>
        <dbReference type="SAM" id="MobiDB-lite"/>
    </source>
</evidence>
<evidence type="ECO:0000256" key="5">
    <source>
        <dbReference type="ARBA" id="ARBA00022692"/>
    </source>
</evidence>
<evidence type="ECO:0000256" key="6">
    <source>
        <dbReference type="ARBA" id="ARBA00022729"/>
    </source>
</evidence>
<feature type="region of interest" description="Disordered" evidence="16">
    <location>
        <begin position="1"/>
        <end position="28"/>
    </location>
</feature>
<keyword evidence="9" id="KW-0067">ATP-binding</keyword>
<gene>
    <name evidence="18" type="ORF">M9Y10_030497</name>
</gene>
<dbReference type="EMBL" id="JAPFFF010000044">
    <property type="protein sequence ID" value="KAK8840720.1"/>
    <property type="molecule type" value="Genomic_DNA"/>
</dbReference>
<keyword evidence="7" id="KW-0547">Nucleotide-binding</keyword>
<feature type="region of interest" description="Disordered" evidence="16">
    <location>
        <begin position="45"/>
        <end position="66"/>
    </location>
</feature>
<dbReference type="InterPro" id="IPR055163">
    <property type="entry name" value="ALK/LTK-like_GRD"/>
</dbReference>
<feature type="compositionally biased region" description="Low complexity" evidence="16">
    <location>
        <begin position="1"/>
        <end position="12"/>
    </location>
</feature>
<feature type="compositionally biased region" description="Gly residues" evidence="16">
    <location>
        <begin position="13"/>
        <end position="27"/>
    </location>
</feature>
<proteinExistence type="predicted"/>
<evidence type="ECO:0000256" key="13">
    <source>
        <dbReference type="ARBA" id="ARBA00023157"/>
    </source>
</evidence>
<keyword evidence="10" id="KW-1133">Transmembrane helix</keyword>
<keyword evidence="11" id="KW-0472">Membrane</keyword>
<protein>
    <recommendedName>
        <fullName evidence="2">receptor protein-tyrosine kinase</fullName>
        <ecNumber evidence="2">2.7.10.1</ecNumber>
    </recommendedName>
</protein>
<accession>A0ABR2H3H5</accession>
<keyword evidence="3" id="KW-1003">Cell membrane</keyword>
<evidence type="ECO:0000256" key="7">
    <source>
        <dbReference type="ARBA" id="ARBA00022741"/>
    </source>
</evidence>
<evidence type="ECO:0000256" key="9">
    <source>
        <dbReference type="ARBA" id="ARBA00022840"/>
    </source>
</evidence>
<feature type="region of interest" description="Disordered" evidence="16">
    <location>
        <begin position="113"/>
        <end position="135"/>
    </location>
</feature>
<comment type="caution">
    <text evidence="18">The sequence shown here is derived from an EMBL/GenBank/DDBJ whole genome shotgun (WGS) entry which is preliminary data.</text>
</comment>
<keyword evidence="5" id="KW-0812">Transmembrane</keyword>
<evidence type="ECO:0000256" key="10">
    <source>
        <dbReference type="ARBA" id="ARBA00022989"/>
    </source>
</evidence>
<feature type="compositionally biased region" description="Gly residues" evidence="16">
    <location>
        <begin position="45"/>
        <end position="56"/>
    </location>
</feature>
<name>A0ABR2H3H5_9EUKA</name>